<organism evidence="1 2">
    <name type="scientific">Mucilaginibacter litoreus</name>
    <dbReference type="NCBI Taxonomy" id="1048221"/>
    <lineage>
        <taxon>Bacteria</taxon>
        <taxon>Pseudomonadati</taxon>
        <taxon>Bacteroidota</taxon>
        <taxon>Sphingobacteriia</taxon>
        <taxon>Sphingobacteriales</taxon>
        <taxon>Sphingobacteriaceae</taxon>
        <taxon>Mucilaginibacter</taxon>
    </lineage>
</organism>
<dbReference type="RefSeq" id="WP_377112720.1">
    <property type="nucleotide sequence ID" value="NZ_JBHTHZ010000003.1"/>
</dbReference>
<dbReference type="Gene3D" id="2.130.10.10">
    <property type="entry name" value="YVTN repeat-like/Quinoprotein amine dehydrogenase"/>
    <property type="match status" value="1"/>
</dbReference>
<sequence length="357" mass="39676">MNKRLALFGLLAIFALSCNNNKQQEDFTLAPEAGSTYKSGENISVKLSIPQGNKVDSVVYLLDSTRIGAAKDSSAITLKTDSLVLGARVITAKIYQAGASQEVTTNIVLLPAKAPQQLTYTVEKVFPHDTSLYTEGLIYSDNGFYESSGGYLLPPPDVPVDGQSKLVKTQLATGRVVQQKLVDPKVFAEGIVVIGDKIMQLTWKEKIGYVYDKKTFELKDTFNNNVGIEGWGMTYDGSKIYMDDSSNRIWFLNKDTYRQMGYIDVYDEKGAVNKINELEYIDGKIYANIYGSDDIIVIDPKTGAVVQRADMSNLYPKNQRNPEADVLNGIAYDKATGRIFVTGKKWNKLFQVKFKAQ</sequence>
<dbReference type="Proteomes" id="UP001597010">
    <property type="component" value="Unassembled WGS sequence"/>
</dbReference>
<dbReference type="Pfam" id="PF05096">
    <property type="entry name" value="Glu_cyclase_2"/>
    <property type="match status" value="1"/>
</dbReference>
<dbReference type="InterPro" id="IPR013783">
    <property type="entry name" value="Ig-like_fold"/>
</dbReference>
<dbReference type="InterPro" id="IPR007788">
    <property type="entry name" value="QCT"/>
</dbReference>
<dbReference type="Gene3D" id="2.60.40.10">
    <property type="entry name" value="Immunoglobulins"/>
    <property type="match status" value="1"/>
</dbReference>
<dbReference type="EMBL" id="JBHTHZ010000003">
    <property type="protein sequence ID" value="MFD0793228.1"/>
    <property type="molecule type" value="Genomic_DNA"/>
</dbReference>
<name>A0ABW3AR32_9SPHI</name>
<dbReference type="PANTHER" id="PTHR31270:SF1">
    <property type="entry name" value="GLUTAMINYL-PEPTIDE CYCLOTRANSFERASE"/>
    <property type="match status" value="1"/>
</dbReference>
<evidence type="ECO:0000313" key="1">
    <source>
        <dbReference type="EMBL" id="MFD0793228.1"/>
    </source>
</evidence>
<dbReference type="PROSITE" id="PS51257">
    <property type="entry name" value="PROKAR_LIPOPROTEIN"/>
    <property type="match status" value="1"/>
</dbReference>
<protein>
    <submittedName>
        <fullName evidence="1">Glutaminyl-peptide cyclotransferase</fullName>
    </submittedName>
</protein>
<gene>
    <name evidence="1" type="ORF">ACFQZX_06335</name>
</gene>
<evidence type="ECO:0000313" key="2">
    <source>
        <dbReference type="Proteomes" id="UP001597010"/>
    </source>
</evidence>
<proteinExistence type="predicted"/>
<comment type="caution">
    <text evidence="1">The sequence shown here is derived from an EMBL/GenBank/DDBJ whole genome shotgun (WGS) entry which is preliminary data.</text>
</comment>
<dbReference type="PANTHER" id="PTHR31270">
    <property type="entry name" value="GLUTAMINYL-PEPTIDE CYCLOTRANSFERASE"/>
    <property type="match status" value="1"/>
</dbReference>
<dbReference type="SUPFAM" id="SSF63825">
    <property type="entry name" value="YWTD domain"/>
    <property type="match status" value="1"/>
</dbReference>
<reference evidence="2" key="1">
    <citation type="journal article" date="2019" name="Int. J. Syst. Evol. Microbiol.">
        <title>The Global Catalogue of Microorganisms (GCM) 10K type strain sequencing project: providing services to taxonomists for standard genome sequencing and annotation.</title>
        <authorList>
            <consortium name="The Broad Institute Genomics Platform"/>
            <consortium name="The Broad Institute Genome Sequencing Center for Infectious Disease"/>
            <person name="Wu L."/>
            <person name="Ma J."/>
        </authorList>
    </citation>
    <scope>NUCLEOTIDE SEQUENCE [LARGE SCALE GENOMIC DNA]</scope>
    <source>
        <strain evidence="2">CCUG 61484</strain>
    </source>
</reference>
<keyword evidence="2" id="KW-1185">Reference proteome</keyword>
<accession>A0ABW3AR32</accession>
<dbReference type="InterPro" id="IPR015943">
    <property type="entry name" value="WD40/YVTN_repeat-like_dom_sf"/>
</dbReference>